<organism evidence="1 2">
    <name type="scientific">Puccinia coronata f. sp. avenae</name>
    <dbReference type="NCBI Taxonomy" id="200324"/>
    <lineage>
        <taxon>Eukaryota</taxon>
        <taxon>Fungi</taxon>
        <taxon>Dikarya</taxon>
        <taxon>Basidiomycota</taxon>
        <taxon>Pucciniomycotina</taxon>
        <taxon>Pucciniomycetes</taxon>
        <taxon>Pucciniales</taxon>
        <taxon>Pucciniaceae</taxon>
        <taxon>Puccinia</taxon>
    </lineage>
</organism>
<dbReference type="EMBL" id="PGCJ01000863">
    <property type="protein sequence ID" value="PLW16764.1"/>
    <property type="molecule type" value="Genomic_DNA"/>
</dbReference>
<gene>
    <name evidence="1" type="ORF">PCANC_12295</name>
</gene>
<accession>A0A2N5SU33</accession>
<reference evidence="1 2" key="1">
    <citation type="submission" date="2017-11" db="EMBL/GenBank/DDBJ databases">
        <title>De novo assembly and phasing of dikaryotic genomes from two isolates of Puccinia coronata f. sp. avenae, the causal agent of oat crown rust.</title>
        <authorList>
            <person name="Miller M.E."/>
            <person name="Zhang Y."/>
            <person name="Omidvar V."/>
            <person name="Sperschneider J."/>
            <person name="Schwessinger B."/>
            <person name="Raley C."/>
            <person name="Palmer J.M."/>
            <person name="Garnica D."/>
            <person name="Upadhyaya N."/>
            <person name="Rathjen J."/>
            <person name="Taylor J.M."/>
            <person name="Park R.F."/>
            <person name="Dodds P.N."/>
            <person name="Hirsch C.D."/>
            <person name="Kianian S.F."/>
            <person name="Figueroa M."/>
        </authorList>
    </citation>
    <scope>NUCLEOTIDE SEQUENCE [LARGE SCALE GENOMIC DNA]</scope>
    <source>
        <strain evidence="1">12NC29</strain>
    </source>
</reference>
<keyword evidence="2" id="KW-1185">Reference proteome</keyword>
<evidence type="ECO:0000313" key="1">
    <source>
        <dbReference type="EMBL" id="PLW16764.1"/>
    </source>
</evidence>
<sequence>MAIPSQLVDLGSAGSSTLSAQVQTVTSLLGSLNGKSGQQVVDTVNRILNIEFAESKSRNNIRNPDPNNAQIAASLNTVGQNGPALIASLQRLKDLAASGASPQVLQAQLDTVKGLRDPVLQANNALIQAGQITSAVGTSNSNAFSAALQQQFTDVSQSLDSLRGQSGSRVVDETNRIIASQQAEGAARNAFLASRQNDPQIASSLQNLATADQNLNGALLRLRDVAKNPQAAQQQLNQVNAIRQTVAQAQNELIPPVPANNGTQFAVLSNLAAASTQPVALSNVASIQSLALGDASSITPTNAASIAANNAARLAANDAASLAANNAASLAASNAGDLSNAGGLNFAVDLSNAGGFNFAADLSNAAGNNSNAVANT</sequence>
<dbReference type="Proteomes" id="UP000235388">
    <property type="component" value="Unassembled WGS sequence"/>
</dbReference>
<dbReference type="AlphaFoldDB" id="A0A2N5SU33"/>
<comment type="caution">
    <text evidence="1">The sequence shown here is derived from an EMBL/GenBank/DDBJ whole genome shotgun (WGS) entry which is preliminary data.</text>
</comment>
<proteinExistence type="predicted"/>
<evidence type="ECO:0000313" key="2">
    <source>
        <dbReference type="Proteomes" id="UP000235388"/>
    </source>
</evidence>
<name>A0A2N5SU33_9BASI</name>
<protein>
    <submittedName>
        <fullName evidence="1">Uncharacterized protein</fullName>
    </submittedName>
</protein>